<dbReference type="eggNOG" id="COG0489">
    <property type="taxonomic scope" value="Bacteria"/>
</dbReference>
<accession>S7THD9</accession>
<feature type="compositionally biased region" description="Basic and acidic residues" evidence="1">
    <location>
        <begin position="128"/>
        <end position="155"/>
    </location>
</feature>
<evidence type="ECO:0000313" key="2">
    <source>
        <dbReference type="EMBL" id="EPR36040.1"/>
    </source>
</evidence>
<dbReference type="AlphaFoldDB" id="S7THD9"/>
<keyword evidence="3" id="KW-1185">Reference proteome</keyword>
<proteinExistence type="predicted"/>
<name>S7THD9_DESML</name>
<reference evidence="2 3" key="1">
    <citation type="journal article" date="2013" name="Genome Announc.">
        <title>Draft genome sequences for three mercury-methylating, sulfate-reducing bacteria.</title>
        <authorList>
            <person name="Brown S.D."/>
            <person name="Hurt R.A.Jr."/>
            <person name="Gilmour C.C."/>
            <person name="Elias D.A."/>
        </authorList>
    </citation>
    <scope>NUCLEOTIDE SEQUENCE [LARGE SCALE GENOMIC DNA]</scope>
    <source>
        <strain evidence="2 3">DSM 2059</strain>
    </source>
</reference>
<comment type="caution">
    <text evidence="2">The sequence shown here is derived from an EMBL/GenBank/DDBJ whole genome shotgun (WGS) entry which is preliminary data.</text>
</comment>
<protein>
    <submittedName>
        <fullName evidence="2">Uncharacterized protein</fullName>
    </submittedName>
</protein>
<dbReference type="STRING" id="897.B2D07_16395"/>
<evidence type="ECO:0000256" key="1">
    <source>
        <dbReference type="SAM" id="MobiDB-lite"/>
    </source>
</evidence>
<feature type="region of interest" description="Disordered" evidence="1">
    <location>
        <begin position="85"/>
        <end position="194"/>
    </location>
</feature>
<dbReference type="Proteomes" id="UP000014977">
    <property type="component" value="Unassembled WGS sequence"/>
</dbReference>
<evidence type="ECO:0000313" key="3">
    <source>
        <dbReference type="Proteomes" id="UP000014977"/>
    </source>
</evidence>
<sequence>MKWKHTANGIRWVRGRVAEGLRRIGVIDRGDAAFGKSRFHGSVPVEPQTLREERERSAAVEGPVADVVRDAAIFREPKEAKILRIPDGQKSLSHRAEEGADTETIGGRETTAGDAQRLSEAPSTAAPPEEKRPPKKQASLEKLEKKDVSEKKDPLTKSVSPTEKDPPAAANDISSEAFRPEKSPDPDGVPAASGETAIRPKLVMMLRSDTIEAECFKLFRSLLSLAGSAPSPRSILCAGVAPGQVMMVDCDLSKPDLKNLMGAGSLTDIWEHSSGDAPSASMPTEAHDRARPHRAWLSRSRQPGQTLDELAAPYDERTVLYDSPPPAAANRAGYGDGALMVLDYGILPHERVRSLLDRIGRDRILGCVRSRQTRKELYLGNQRAASMMP</sequence>
<dbReference type="EMBL" id="ATHJ01000105">
    <property type="protein sequence ID" value="EPR36040.1"/>
    <property type="molecule type" value="Genomic_DNA"/>
</dbReference>
<gene>
    <name evidence="2" type="ORF">dsmv_0745</name>
</gene>
<organism evidence="2 3">
    <name type="scientific">Desulfococcus multivorans DSM 2059</name>
    <dbReference type="NCBI Taxonomy" id="1121405"/>
    <lineage>
        <taxon>Bacteria</taxon>
        <taxon>Pseudomonadati</taxon>
        <taxon>Thermodesulfobacteriota</taxon>
        <taxon>Desulfobacteria</taxon>
        <taxon>Desulfobacterales</taxon>
        <taxon>Desulfococcaceae</taxon>
        <taxon>Desulfococcus</taxon>
    </lineage>
</organism>